<dbReference type="PANTHER" id="PTHR43685:SF2">
    <property type="entry name" value="GLYCOSYLTRANSFERASE 2-LIKE DOMAIN-CONTAINING PROTEIN"/>
    <property type="match status" value="1"/>
</dbReference>
<dbReference type="InterPro" id="IPR050834">
    <property type="entry name" value="Glycosyltransf_2"/>
</dbReference>
<comment type="caution">
    <text evidence="2">The sequence shown here is derived from an EMBL/GenBank/DDBJ whole genome shotgun (WGS) entry which is preliminary data.</text>
</comment>
<feature type="domain" description="Glycosyltransferase 2-like" evidence="1">
    <location>
        <begin position="5"/>
        <end position="130"/>
    </location>
</feature>
<dbReference type="PANTHER" id="PTHR43685">
    <property type="entry name" value="GLYCOSYLTRANSFERASE"/>
    <property type="match status" value="1"/>
</dbReference>
<dbReference type="InterPro" id="IPR001173">
    <property type="entry name" value="Glyco_trans_2-like"/>
</dbReference>
<protein>
    <submittedName>
        <fullName evidence="2">Glycosyltransferase family 2 protein</fullName>
    </submittedName>
</protein>
<dbReference type="Proteomes" id="UP000681610">
    <property type="component" value="Unassembled WGS sequence"/>
</dbReference>
<evidence type="ECO:0000313" key="2">
    <source>
        <dbReference type="EMBL" id="MBO1884273.1"/>
    </source>
</evidence>
<dbReference type="EMBL" id="JAGDYP010000005">
    <property type="protein sequence ID" value="MBO1884273.1"/>
    <property type="molecule type" value="Genomic_DNA"/>
</dbReference>
<dbReference type="SUPFAM" id="SSF53448">
    <property type="entry name" value="Nucleotide-diphospho-sugar transferases"/>
    <property type="match status" value="1"/>
</dbReference>
<name>A0ABS3PY72_9FLAO</name>
<organism evidence="2 3">
    <name type="scientific">Capnocytophaga bilenii</name>
    <dbReference type="NCBI Taxonomy" id="2819369"/>
    <lineage>
        <taxon>Bacteria</taxon>
        <taxon>Pseudomonadati</taxon>
        <taxon>Bacteroidota</taxon>
        <taxon>Flavobacteriia</taxon>
        <taxon>Flavobacteriales</taxon>
        <taxon>Flavobacteriaceae</taxon>
        <taxon>Capnocytophaga</taxon>
    </lineage>
</organism>
<evidence type="ECO:0000259" key="1">
    <source>
        <dbReference type="Pfam" id="PF00535"/>
    </source>
</evidence>
<gene>
    <name evidence="2" type="ORF">J4N46_07530</name>
</gene>
<keyword evidence="3" id="KW-1185">Reference proteome</keyword>
<dbReference type="InterPro" id="IPR029044">
    <property type="entry name" value="Nucleotide-diphossugar_trans"/>
</dbReference>
<dbReference type="Pfam" id="PF00535">
    <property type="entry name" value="Glycos_transf_2"/>
    <property type="match status" value="1"/>
</dbReference>
<dbReference type="Gene3D" id="3.90.550.10">
    <property type="entry name" value="Spore Coat Polysaccharide Biosynthesis Protein SpsA, Chain A"/>
    <property type="match status" value="1"/>
</dbReference>
<dbReference type="RefSeq" id="WP_208058801.1">
    <property type="nucleotide sequence ID" value="NZ_JAGDYP010000005.1"/>
</dbReference>
<proteinExistence type="predicted"/>
<dbReference type="CDD" id="cd06423">
    <property type="entry name" value="CESA_like"/>
    <property type="match status" value="1"/>
</dbReference>
<reference evidence="2 3" key="1">
    <citation type="submission" date="2021-03" db="EMBL/GenBank/DDBJ databases">
        <title>Isolation and description of Capnocytophaga bilenii sp. nov., a novel Capnocytophaga species, isolated from a gingivitis subject.</title>
        <authorList>
            <person name="Antezack A."/>
            <person name="Monnet-Corti V."/>
            <person name="La Scola B."/>
        </authorList>
    </citation>
    <scope>NUCLEOTIDE SEQUENCE [LARGE SCALE GENOMIC DNA]</scope>
    <source>
        <strain evidence="2 3">Marseille-Q4570</strain>
    </source>
</reference>
<evidence type="ECO:0000313" key="3">
    <source>
        <dbReference type="Proteomes" id="UP000681610"/>
    </source>
</evidence>
<sequence length="283" mass="32213">MNFGIIIPAYNEADSITLTLESLLNQTYLPYQIIVVDDGSTDDTALKVQQIAAKNSIVHLVQRHKKGVHLPGAKVVQTFNTGLPYLKPEVEVICKYDADLIFPPQYLEVMNHQYSNNPTLGMFGGFCYIEKNGQWVLENLTNKDHLRGAVKSYRKACFEAIGGLKEAMGWDTADELLCRYYGWKVLTDETLQVKHLRPTGAGYNNKAHNLQGGVFYTLRYGFILTLLAAGKLAVKKRNFKLLISYLKGYWQAKRAHKPYLLSVEEGKYARNYRWKGICKKFFA</sequence>
<accession>A0ABS3PY72</accession>